<dbReference type="RefSeq" id="WP_338396751.1">
    <property type="nucleotide sequence ID" value="NZ_AP025292.1"/>
</dbReference>
<dbReference type="PANTHER" id="PTHR12993">
    <property type="entry name" value="N-ACETYLGLUCOSAMINYL-PHOSPHATIDYLINOSITOL DE-N-ACETYLASE-RELATED"/>
    <property type="match status" value="1"/>
</dbReference>
<gene>
    <name evidence="2" type="ORF">PEPS_16410</name>
</gene>
<dbReference type="InterPro" id="IPR024078">
    <property type="entry name" value="LmbE-like_dom_sf"/>
</dbReference>
<evidence type="ECO:0000313" key="2">
    <source>
        <dbReference type="EMBL" id="BDC99360.1"/>
    </source>
</evidence>
<dbReference type="Pfam" id="PF02585">
    <property type="entry name" value="PIG-L"/>
    <property type="match status" value="1"/>
</dbReference>
<evidence type="ECO:0000313" key="3">
    <source>
        <dbReference type="Proteomes" id="UP001354989"/>
    </source>
</evidence>
<dbReference type="PANTHER" id="PTHR12993:SF11">
    <property type="entry name" value="N-ACETYLGLUCOSAMINYL-PHOSPHATIDYLINOSITOL DE-N-ACETYLASE"/>
    <property type="match status" value="1"/>
</dbReference>
<evidence type="ECO:0008006" key="4">
    <source>
        <dbReference type="Google" id="ProtNLM"/>
    </source>
</evidence>
<feature type="signal peptide" evidence="1">
    <location>
        <begin position="1"/>
        <end position="19"/>
    </location>
</feature>
<reference evidence="2 3" key="1">
    <citation type="submission" date="2021-12" db="EMBL/GenBank/DDBJ databases">
        <title>Genome sequencing of bacteria with rrn-lacking chromosome and rrn-plasmid.</title>
        <authorList>
            <person name="Anda M."/>
            <person name="Iwasaki W."/>
        </authorList>
    </citation>
    <scope>NUCLEOTIDE SEQUENCE [LARGE SCALE GENOMIC DNA]</scope>
    <source>
        <strain evidence="2 3">NBRC 101262</strain>
    </source>
</reference>
<dbReference type="InterPro" id="IPR003737">
    <property type="entry name" value="GlcNAc_PI_deacetylase-related"/>
</dbReference>
<dbReference type="Gene3D" id="3.40.50.10320">
    <property type="entry name" value="LmbE-like"/>
    <property type="match status" value="1"/>
</dbReference>
<protein>
    <recommendedName>
        <fullName evidence="4">PIG-L family deacetylase</fullName>
    </recommendedName>
</protein>
<sequence>MKSLFLSFLALLLTVPVFSQTKAAAETLLKLQQLPVASRVLYMAAHPDDENTRLISYLQNVEHIETAYLSLTRGDGGQNLIGPELWEGLGLIRTQELLAARSVDHGQQFFSRAYDFGYSKHPDETFEFWKKDAVLSDVVKVIREFRPDVIITRFPTIPGITHGHHTASAILALEGAEAAANPKLFKQWGAAHQVKRVLWNTSSWFYRDHEEDFKKLETLKVDIGRYQPLLGTSVAELAALSRSQHKSQGFGTMAYPGEMPEYFQALDGQALPASIMESVDQSWGRFAGGEALMPLVNKILSSFSVVNPAASVKDLLQLRTALQKSPSSFWQQQKLQEVDGIITDCLGLFAQLELPAAEVYPAEQLKATLKLSTPFDVDVKVDKIKVSQIGEWQIDEKLSANELYQQKIDFTIPANFPLSQPYWLRNAHSAGMFKVTNAQLIGDAQNAPTFLAKLLVKVSGQEFSLNIPVVYQSSDPVKGLIRKPVLVTPMVEIQPNVQEVIFGNQQQKTLQVKLKSKQKVKGILKVESPKNWGVTTAEFPLTLNSQSQSITVKINSPEKAANGFLKFTFVSDQGAIFDQYVQRIEYDHIPTQMMVKDAKVSLKKMKLEVPDREIGYIMGAGDLIPEALREVGMSVKMIDVDKNKRVQLQGLDVVILGVRALNTLPQMKDWMPSLIEFVAQGGTVITQYNTSHRLKTDQIGPYPLKLGRNRVTNELAKVSFVDAKHPVLNNFNKIGQDDFSGWVQERGLYFPQEWDKAYQPILRMADDGESPLESALLVAQHGKGVFVYTSLSFFRELPAGVNGAYRLFSNIIGLQQGQFMADGK</sequence>
<accession>A0ABM7VEJ5</accession>
<proteinExistence type="predicted"/>
<evidence type="ECO:0000256" key="1">
    <source>
        <dbReference type="SAM" id="SignalP"/>
    </source>
</evidence>
<keyword evidence="3" id="KW-1185">Reference proteome</keyword>
<organism evidence="2 3">
    <name type="scientific">Persicobacter psychrovividus</name>
    <dbReference type="NCBI Taxonomy" id="387638"/>
    <lineage>
        <taxon>Bacteria</taxon>
        <taxon>Pseudomonadati</taxon>
        <taxon>Bacteroidota</taxon>
        <taxon>Cytophagia</taxon>
        <taxon>Cytophagales</taxon>
        <taxon>Persicobacteraceae</taxon>
        <taxon>Persicobacter</taxon>
    </lineage>
</organism>
<dbReference type="SUPFAM" id="SSF102588">
    <property type="entry name" value="LmbE-like"/>
    <property type="match status" value="1"/>
</dbReference>
<dbReference type="SUPFAM" id="SSF52317">
    <property type="entry name" value="Class I glutamine amidotransferase-like"/>
    <property type="match status" value="1"/>
</dbReference>
<dbReference type="EMBL" id="AP025292">
    <property type="protein sequence ID" value="BDC99360.1"/>
    <property type="molecule type" value="Genomic_DNA"/>
</dbReference>
<keyword evidence="1" id="KW-0732">Signal</keyword>
<name>A0ABM7VEJ5_9BACT</name>
<feature type="chain" id="PRO_5045356206" description="PIG-L family deacetylase" evidence="1">
    <location>
        <begin position="20"/>
        <end position="824"/>
    </location>
</feature>
<dbReference type="InterPro" id="IPR029062">
    <property type="entry name" value="Class_I_gatase-like"/>
</dbReference>
<dbReference type="Proteomes" id="UP001354989">
    <property type="component" value="Chromosome"/>
</dbReference>